<name>A0A7X5HVC0_9FIRM</name>
<feature type="transmembrane region" description="Helical" evidence="1">
    <location>
        <begin position="21"/>
        <end position="36"/>
    </location>
</feature>
<reference evidence="3 4" key="1">
    <citation type="submission" date="2020-01" db="EMBL/GenBank/DDBJ databases">
        <title>Anaeroalcalibacter tamaniensis gen. nov., sp. nov., moderately halophilic strictly anaerobic fermenter bacterium from mud volcano of Taman peninsula.</title>
        <authorList>
            <person name="Frolova A."/>
            <person name="Merkel A.Y."/>
            <person name="Slobodkin A.I."/>
        </authorList>
    </citation>
    <scope>NUCLEOTIDE SEQUENCE [LARGE SCALE GENOMIC DNA]</scope>
    <source>
        <strain evidence="3 4">F-3ap</strain>
    </source>
</reference>
<evidence type="ECO:0000259" key="2">
    <source>
        <dbReference type="PROSITE" id="PS50965"/>
    </source>
</evidence>
<evidence type="ECO:0000256" key="1">
    <source>
        <dbReference type="SAM" id="Phobius"/>
    </source>
</evidence>
<keyword evidence="1" id="KW-1133">Transmembrane helix</keyword>
<dbReference type="Pfam" id="PF08378">
    <property type="entry name" value="NERD"/>
    <property type="match status" value="1"/>
</dbReference>
<organism evidence="3 4">
    <name type="scientific">Anaerotalea alkaliphila</name>
    <dbReference type="NCBI Taxonomy" id="2662126"/>
    <lineage>
        <taxon>Bacteria</taxon>
        <taxon>Bacillati</taxon>
        <taxon>Bacillota</taxon>
        <taxon>Clostridia</taxon>
        <taxon>Eubacteriales</taxon>
        <taxon>Anaerotalea</taxon>
    </lineage>
</organism>
<accession>A0A7X5HVC0</accession>
<feature type="domain" description="NERD" evidence="2">
    <location>
        <begin position="66"/>
        <end position="186"/>
    </location>
</feature>
<dbReference type="RefSeq" id="WP_162370039.1">
    <property type="nucleotide sequence ID" value="NZ_JAAEEH010000013.1"/>
</dbReference>
<proteinExistence type="predicted"/>
<evidence type="ECO:0000313" key="4">
    <source>
        <dbReference type="Proteomes" id="UP000461585"/>
    </source>
</evidence>
<dbReference type="Proteomes" id="UP000461585">
    <property type="component" value="Unassembled WGS sequence"/>
</dbReference>
<keyword evidence="1" id="KW-0812">Transmembrane</keyword>
<keyword evidence="4" id="KW-1185">Reference proteome</keyword>
<dbReference type="AlphaFoldDB" id="A0A7X5HVC0"/>
<dbReference type="PROSITE" id="PS50965">
    <property type="entry name" value="NERD"/>
    <property type="match status" value="1"/>
</dbReference>
<dbReference type="EMBL" id="JAAEEH010000013">
    <property type="protein sequence ID" value="NDL67310.1"/>
    <property type="molecule type" value="Genomic_DNA"/>
</dbReference>
<evidence type="ECO:0000313" key="3">
    <source>
        <dbReference type="EMBL" id="NDL67310.1"/>
    </source>
</evidence>
<dbReference type="InterPro" id="IPR011528">
    <property type="entry name" value="NERD"/>
</dbReference>
<sequence>MAEIIKRSNHLRQDINRTKKELAAGVLATAISLLLLEVSQGFSIYIGIAALLHMVRLINDLEILQFGLKGENEVLSLLEKLPRNYKVFSDIHIVDGSKSSQIDFVIVGFNGLFIMETKHIKGTITGREEDNYLQKVKIGKNGERYTKRIFNPLKQIQGHKKGMDLFLERSGIHQEAVPMLFFSSDCIMHVKSKRVKVITEPVQVIDYIKRYRREDVHLSSSIQEHVVEALERL</sequence>
<comment type="caution">
    <text evidence="3">The sequence shown here is derived from an EMBL/GenBank/DDBJ whole genome shotgun (WGS) entry which is preliminary data.</text>
</comment>
<keyword evidence="1" id="KW-0472">Membrane</keyword>
<protein>
    <submittedName>
        <fullName evidence="3">NERD domain-containing protein</fullName>
    </submittedName>
</protein>
<gene>
    <name evidence="3" type="ORF">GXN74_06105</name>
</gene>